<evidence type="ECO:0000259" key="2">
    <source>
        <dbReference type="Pfam" id="PF13649"/>
    </source>
</evidence>
<dbReference type="GO" id="GO:0032259">
    <property type="term" value="P:methylation"/>
    <property type="evidence" value="ECO:0007669"/>
    <property type="project" value="UniProtKB-KW"/>
</dbReference>
<dbReference type="RefSeq" id="WP_200323276.1">
    <property type="nucleotide sequence ID" value="NZ_JAENJH010000008.1"/>
</dbReference>
<dbReference type="Proteomes" id="UP000635245">
    <property type="component" value="Unassembled WGS sequence"/>
</dbReference>
<dbReference type="InterPro" id="IPR029063">
    <property type="entry name" value="SAM-dependent_MTases_sf"/>
</dbReference>
<gene>
    <name evidence="3" type="ORF">JHE00_27010</name>
</gene>
<dbReference type="CDD" id="cd02440">
    <property type="entry name" value="AdoMet_MTases"/>
    <property type="match status" value="1"/>
</dbReference>
<feature type="domain" description="Methyltransferase" evidence="2">
    <location>
        <begin position="43"/>
        <end position="133"/>
    </location>
</feature>
<name>A0A934QWY8_9PSEU</name>
<comment type="caution">
    <text evidence="3">The sequence shown here is derived from an EMBL/GenBank/DDBJ whole genome shotgun (WGS) entry which is preliminary data.</text>
</comment>
<keyword evidence="3" id="KW-0489">Methyltransferase</keyword>
<dbReference type="Gene3D" id="2.20.130.10">
    <property type="entry name" value="CAC2371-like domains"/>
    <property type="match status" value="1"/>
</dbReference>
<reference evidence="3" key="1">
    <citation type="submission" date="2020-12" db="EMBL/GenBank/DDBJ databases">
        <title>Prauserella sp. ASG 168, a novel actinomycete isolated from cave rock.</title>
        <authorList>
            <person name="Suriyachadkun C."/>
        </authorList>
    </citation>
    <scope>NUCLEOTIDE SEQUENCE</scope>
    <source>
        <strain evidence="3">ASG 168</strain>
    </source>
</reference>
<evidence type="ECO:0000313" key="3">
    <source>
        <dbReference type="EMBL" id="MBK1787998.1"/>
    </source>
</evidence>
<dbReference type="EMBL" id="JAENJH010000008">
    <property type="protein sequence ID" value="MBK1787998.1"/>
    <property type="molecule type" value="Genomic_DNA"/>
</dbReference>
<evidence type="ECO:0000313" key="4">
    <source>
        <dbReference type="Proteomes" id="UP000635245"/>
    </source>
</evidence>
<dbReference type="GO" id="GO:0008168">
    <property type="term" value="F:methyltransferase activity"/>
    <property type="evidence" value="ECO:0007669"/>
    <property type="project" value="UniProtKB-KW"/>
</dbReference>
<dbReference type="Pfam" id="PF13649">
    <property type="entry name" value="Methyltransf_25"/>
    <property type="match status" value="1"/>
</dbReference>
<dbReference type="AlphaFoldDB" id="A0A934QWY8"/>
<dbReference type="PANTHER" id="PTHR43861">
    <property type="entry name" value="TRANS-ACONITATE 2-METHYLTRANSFERASE-RELATED"/>
    <property type="match status" value="1"/>
</dbReference>
<keyword evidence="4" id="KW-1185">Reference proteome</keyword>
<organism evidence="3 4">
    <name type="scientific">Prauserella cavernicola</name>
    <dbReference type="NCBI Taxonomy" id="2800127"/>
    <lineage>
        <taxon>Bacteria</taxon>
        <taxon>Bacillati</taxon>
        <taxon>Actinomycetota</taxon>
        <taxon>Actinomycetes</taxon>
        <taxon>Pseudonocardiales</taxon>
        <taxon>Pseudonocardiaceae</taxon>
        <taxon>Prauserella</taxon>
    </lineage>
</organism>
<keyword evidence="1" id="KW-0808">Transferase</keyword>
<dbReference type="InterPro" id="IPR041698">
    <property type="entry name" value="Methyltransf_25"/>
</dbReference>
<evidence type="ECO:0000256" key="1">
    <source>
        <dbReference type="ARBA" id="ARBA00022679"/>
    </source>
</evidence>
<accession>A0A934QWY8</accession>
<dbReference type="Gene3D" id="3.40.50.150">
    <property type="entry name" value="Vaccinia Virus protein VP39"/>
    <property type="match status" value="1"/>
</dbReference>
<protein>
    <submittedName>
        <fullName evidence="3">Class I SAM-dependent methyltransferase</fullName>
    </submittedName>
</protein>
<proteinExistence type="predicted"/>
<sequence>MYQREVAEVYELIHGYRGKDWVDEAKTVIAESVRRQPAATSLLDVACGTGAHLATFSECFDEVHGMDCAEPMLEHARRRLPDAVMHRADMRDFELGRRFDVVCCLFASIAYLRNVAELNAAVAGMVRHLNPGGVVVIEPWFCPEQAVDGYIAADLYREDDVAIGRFSHSVRRGSFVQMDVRFVRTDRAGIDEFSERHELRLFALDEYLGALTSAGCTVERVDGVLPRSASGLLIGVRE</sequence>
<dbReference type="SUPFAM" id="SSF53335">
    <property type="entry name" value="S-adenosyl-L-methionine-dependent methyltransferases"/>
    <property type="match status" value="1"/>
</dbReference>